<gene>
    <name evidence="1" type="ORF">MM171A00247_0007</name>
    <name evidence="2" type="ORF">MM171B00144_0022</name>
</gene>
<protein>
    <submittedName>
        <fullName evidence="1">Uncharacterized protein</fullName>
    </submittedName>
</protein>
<evidence type="ECO:0000313" key="1">
    <source>
        <dbReference type="EMBL" id="QJA43293.1"/>
    </source>
</evidence>
<dbReference type="AlphaFoldDB" id="A0A6H1Z5X3"/>
<organism evidence="1">
    <name type="scientific">viral metagenome</name>
    <dbReference type="NCBI Taxonomy" id="1070528"/>
    <lineage>
        <taxon>unclassified sequences</taxon>
        <taxon>metagenomes</taxon>
        <taxon>organismal metagenomes</taxon>
    </lineage>
</organism>
<dbReference type="EMBL" id="MT143700">
    <property type="protein sequence ID" value="QJA43293.1"/>
    <property type="molecule type" value="Genomic_DNA"/>
</dbReference>
<sequence>MTKEEAERVIKILCKADGGCSSCSSTLLKLFCKEFPDYIPQTIKAFREVFEEEIDFFD</sequence>
<name>A0A6H1Z5X3_9ZZZZ</name>
<dbReference type="EMBL" id="MT143893">
    <property type="protein sequence ID" value="QJB04983.1"/>
    <property type="molecule type" value="Genomic_DNA"/>
</dbReference>
<reference evidence="1" key="1">
    <citation type="submission" date="2020-03" db="EMBL/GenBank/DDBJ databases">
        <title>The deep terrestrial virosphere.</title>
        <authorList>
            <person name="Holmfeldt K."/>
            <person name="Nilsson E."/>
            <person name="Simone D."/>
            <person name="Lopez-Fernandez M."/>
            <person name="Wu X."/>
            <person name="de Brujin I."/>
            <person name="Lundin D."/>
            <person name="Andersson A."/>
            <person name="Bertilsson S."/>
            <person name="Dopson M."/>
        </authorList>
    </citation>
    <scope>NUCLEOTIDE SEQUENCE</scope>
    <source>
        <strain evidence="1">MM171A00247</strain>
        <strain evidence="2">MM171B00144</strain>
    </source>
</reference>
<proteinExistence type="predicted"/>
<evidence type="ECO:0000313" key="2">
    <source>
        <dbReference type="EMBL" id="QJB04983.1"/>
    </source>
</evidence>
<accession>A0A6H1Z5X3</accession>